<dbReference type="Proteomes" id="UP000008022">
    <property type="component" value="Unassembled WGS sequence"/>
</dbReference>
<dbReference type="HOGENOM" id="CLU_2227575_0_0_1"/>
<organism evidence="1 2">
    <name type="scientific">Oryza rufipogon</name>
    <name type="common">Brownbeard rice</name>
    <name type="synonym">Asian wild rice</name>
    <dbReference type="NCBI Taxonomy" id="4529"/>
    <lineage>
        <taxon>Eukaryota</taxon>
        <taxon>Viridiplantae</taxon>
        <taxon>Streptophyta</taxon>
        <taxon>Embryophyta</taxon>
        <taxon>Tracheophyta</taxon>
        <taxon>Spermatophyta</taxon>
        <taxon>Magnoliopsida</taxon>
        <taxon>Liliopsida</taxon>
        <taxon>Poales</taxon>
        <taxon>Poaceae</taxon>
        <taxon>BOP clade</taxon>
        <taxon>Oryzoideae</taxon>
        <taxon>Oryzeae</taxon>
        <taxon>Oryzinae</taxon>
        <taxon>Oryza</taxon>
    </lineage>
</organism>
<sequence length="106" mass="11719">MRNTLQQYDATPSDILRLTEMECDSIAESVREEENGDGGREERGGDERWILEGLGGFGFWGGGCVFVGYGSLGTPVVWVHLARWGGNVSSSSGFALENWILFYDHL</sequence>
<keyword evidence="2" id="KW-1185">Reference proteome</keyword>
<reference evidence="2" key="1">
    <citation type="submission" date="2013-06" db="EMBL/GenBank/DDBJ databases">
        <authorList>
            <person name="Zhao Q."/>
        </authorList>
    </citation>
    <scope>NUCLEOTIDE SEQUENCE</scope>
    <source>
        <strain evidence="2">cv. W1943</strain>
    </source>
</reference>
<dbReference type="EnsemblPlants" id="ORUFI01G17720.1">
    <property type="protein sequence ID" value="ORUFI01G17720.1"/>
    <property type="gene ID" value="ORUFI01G17720"/>
</dbReference>
<proteinExistence type="predicted"/>
<protein>
    <submittedName>
        <fullName evidence="1">Uncharacterized protein</fullName>
    </submittedName>
</protein>
<reference evidence="1" key="2">
    <citation type="submission" date="2015-06" db="UniProtKB">
        <authorList>
            <consortium name="EnsemblPlants"/>
        </authorList>
    </citation>
    <scope>IDENTIFICATION</scope>
</reference>
<accession>A0A0E0MWI0</accession>
<evidence type="ECO:0000313" key="2">
    <source>
        <dbReference type="Proteomes" id="UP000008022"/>
    </source>
</evidence>
<dbReference type="Gramene" id="ORUFI01G17720.1">
    <property type="protein sequence ID" value="ORUFI01G17720.1"/>
    <property type="gene ID" value="ORUFI01G17720"/>
</dbReference>
<name>A0A0E0MWI0_ORYRU</name>
<evidence type="ECO:0000313" key="1">
    <source>
        <dbReference type="EnsemblPlants" id="ORUFI01G17720.1"/>
    </source>
</evidence>
<dbReference type="AlphaFoldDB" id="A0A0E0MWI0"/>